<dbReference type="InterPro" id="IPR004017">
    <property type="entry name" value="Cys_rich_dom"/>
</dbReference>
<dbReference type="Pfam" id="PF02754">
    <property type="entry name" value="CCG"/>
    <property type="match status" value="2"/>
</dbReference>
<dbReference type="PROSITE" id="PS00198">
    <property type="entry name" value="4FE4S_FER_1"/>
    <property type="match status" value="1"/>
</dbReference>
<evidence type="ECO:0000256" key="2">
    <source>
        <dbReference type="ARBA" id="ARBA00022723"/>
    </source>
</evidence>
<dbReference type="PANTHER" id="PTHR43255">
    <property type="entry name" value="IRON-SULFUR-BINDING OXIDOREDUCTASE FADF-RELATED-RELATED"/>
    <property type="match status" value="1"/>
</dbReference>
<gene>
    <name evidence="8" type="ORF">SAMN06264365_1054</name>
</gene>
<evidence type="ECO:0000256" key="4">
    <source>
        <dbReference type="ARBA" id="ARBA00023004"/>
    </source>
</evidence>
<evidence type="ECO:0000313" key="9">
    <source>
        <dbReference type="Proteomes" id="UP000198415"/>
    </source>
</evidence>
<dbReference type="Gene3D" id="1.20.950.20">
    <property type="entry name" value="Transmembrane di-heme cytochromes, Chain C"/>
    <property type="match status" value="1"/>
</dbReference>
<evidence type="ECO:0000256" key="5">
    <source>
        <dbReference type="ARBA" id="ARBA00023014"/>
    </source>
</evidence>
<evidence type="ECO:0000256" key="1">
    <source>
        <dbReference type="ARBA" id="ARBA00022485"/>
    </source>
</evidence>
<proteinExistence type="predicted"/>
<feature type="transmembrane region" description="Helical" evidence="6">
    <location>
        <begin position="69"/>
        <end position="86"/>
    </location>
</feature>
<dbReference type="PROSITE" id="PS51379">
    <property type="entry name" value="4FE4S_FER_2"/>
    <property type="match status" value="2"/>
</dbReference>
<keyword evidence="5" id="KW-0411">Iron-sulfur</keyword>
<keyword evidence="9" id="KW-1185">Reference proteome</keyword>
<dbReference type="SUPFAM" id="SSF46548">
    <property type="entry name" value="alpha-helical ferredoxin"/>
    <property type="match status" value="1"/>
</dbReference>
<dbReference type="Gene3D" id="1.10.1060.10">
    <property type="entry name" value="Alpha-helical ferredoxin"/>
    <property type="match status" value="1"/>
</dbReference>
<evidence type="ECO:0000313" key="8">
    <source>
        <dbReference type="EMBL" id="SNR71981.1"/>
    </source>
</evidence>
<dbReference type="EMBL" id="FZNR01000005">
    <property type="protein sequence ID" value="SNR71981.1"/>
    <property type="molecule type" value="Genomic_DNA"/>
</dbReference>
<feature type="transmembrane region" description="Helical" evidence="6">
    <location>
        <begin position="205"/>
        <end position="226"/>
    </location>
</feature>
<dbReference type="Pfam" id="PF13187">
    <property type="entry name" value="Fer4_9"/>
    <property type="match status" value="1"/>
</dbReference>
<keyword evidence="1" id="KW-0004">4Fe-4S</keyword>
<dbReference type="InterPro" id="IPR017896">
    <property type="entry name" value="4Fe4S_Fe-S-bd"/>
</dbReference>
<keyword evidence="6" id="KW-1133">Transmembrane helix</keyword>
<dbReference type="InterPro" id="IPR051460">
    <property type="entry name" value="HdrC_iron-sulfur_subunit"/>
</dbReference>
<dbReference type="GO" id="GO:0046872">
    <property type="term" value="F:metal ion binding"/>
    <property type="evidence" value="ECO:0007669"/>
    <property type="project" value="UniProtKB-KW"/>
</dbReference>
<organism evidence="8 9">
    <name type="scientific">Actinoplanes regularis</name>
    <dbReference type="NCBI Taxonomy" id="52697"/>
    <lineage>
        <taxon>Bacteria</taxon>
        <taxon>Bacillati</taxon>
        <taxon>Actinomycetota</taxon>
        <taxon>Actinomycetes</taxon>
        <taxon>Micromonosporales</taxon>
        <taxon>Micromonosporaceae</taxon>
        <taxon>Actinoplanes</taxon>
    </lineage>
</organism>
<dbReference type="AlphaFoldDB" id="A0A238YMQ2"/>
<accession>A0A238YMQ2</accession>
<feature type="transmembrane region" description="Helical" evidence="6">
    <location>
        <begin position="150"/>
        <end position="169"/>
    </location>
</feature>
<name>A0A238YMQ2_9ACTN</name>
<dbReference type="PANTHER" id="PTHR43255:SF1">
    <property type="entry name" value="IRON-SULFUR-BINDING OXIDOREDUCTASE FADF-RELATED"/>
    <property type="match status" value="1"/>
</dbReference>
<dbReference type="GO" id="GO:0016491">
    <property type="term" value="F:oxidoreductase activity"/>
    <property type="evidence" value="ECO:0007669"/>
    <property type="project" value="UniProtKB-KW"/>
</dbReference>
<dbReference type="InterPro" id="IPR009051">
    <property type="entry name" value="Helical_ferredxn"/>
</dbReference>
<evidence type="ECO:0000256" key="3">
    <source>
        <dbReference type="ARBA" id="ARBA00023002"/>
    </source>
</evidence>
<evidence type="ECO:0000256" key="6">
    <source>
        <dbReference type="SAM" id="Phobius"/>
    </source>
</evidence>
<evidence type="ECO:0000259" key="7">
    <source>
        <dbReference type="PROSITE" id="PS51379"/>
    </source>
</evidence>
<keyword evidence="2" id="KW-0479">Metal-binding</keyword>
<protein>
    <submittedName>
        <fullName evidence="8">Fe-S oxidoreductase</fullName>
    </submittedName>
</protein>
<keyword evidence="3" id="KW-0560">Oxidoreductase</keyword>
<keyword evidence="4" id="KW-0408">Iron</keyword>
<keyword evidence="6" id="KW-0472">Membrane</keyword>
<dbReference type="GO" id="GO:0051539">
    <property type="term" value="F:4 iron, 4 sulfur cluster binding"/>
    <property type="evidence" value="ECO:0007669"/>
    <property type="project" value="UniProtKB-KW"/>
</dbReference>
<dbReference type="Proteomes" id="UP000198415">
    <property type="component" value="Unassembled WGS sequence"/>
</dbReference>
<feature type="domain" description="4Fe-4S ferredoxin-type" evidence="7">
    <location>
        <begin position="360"/>
        <end position="392"/>
    </location>
</feature>
<feature type="transmembrane region" description="Helical" evidence="6">
    <location>
        <begin position="106"/>
        <end position="129"/>
    </location>
</feature>
<reference evidence="8 9" key="1">
    <citation type="submission" date="2017-06" db="EMBL/GenBank/DDBJ databases">
        <authorList>
            <person name="Kim H.J."/>
            <person name="Triplett B.A."/>
        </authorList>
    </citation>
    <scope>NUCLEOTIDE SEQUENCE [LARGE SCALE GENOMIC DNA]</scope>
    <source>
        <strain evidence="8 9">DSM 43151</strain>
    </source>
</reference>
<dbReference type="InterPro" id="IPR017900">
    <property type="entry name" value="4Fe4S_Fe_S_CS"/>
</dbReference>
<keyword evidence="6" id="KW-0812">Transmembrane</keyword>
<dbReference type="OrthoDB" id="9794954at2"/>
<feature type="domain" description="4Fe-4S ferredoxin-type" evidence="7">
    <location>
        <begin position="283"/>
        <end position="310"/>
    </location>
</feature>
<dbReference type="GO" id="GO:0005886">
    <property type="term" value="C:plasma membrane"/>
    <property type="evidence" value="ECO:0007669"/>
    <property type="project" value="TreeGrafter"/>
</dbReference>
<sequence>MTMRLVLGLTLTAVAFALAGRRIFTLVRLARTGQPTEPERTRERGVRLWAIVTEVLGQRKLLTWSVPGLAHFAVFWGFVILGATIVEGYGALFDPDFHLPFIGTQAWLGFLEDFFIVAVLVGLVAFAMIRLRHRPRSEGRRSRFFGSHLGAAWLVLFMIFNVMWTLLLYRGAQVNTGTFPFPDGAFASEAAGRLLEPLGPDVNQVLETVGLLVSLGVVLAFLVLVVHSKHLHIGLAPLNVLFSRRPRGLGPLLPVYSAGVPVDFEDPDEDDKIGRGAIEDFTWKGMLDFGSCTECGRCQSQCPAWHTDKPLSPKLLIMSLRDHALAKAPYLLASSDAERDKLPRDVLAEAARPLVGSAQDGGVIDPDVLWSCVTCGACVEQCPVDIEHVDHIVDIRRYQVLIESQFPKEANVLLRNLERAGDPWGRGANARLEWTAGLPFEVRVFGAGGEERLPDDVEYLFWVGCAGALDENAKRTTRAVAQLLHEAGVEFMVLGGGETCTGDSARRLGQELLFQELGRQNVETLDTVGARKIVVTCAHCFNTIGNEYRQLGGDYEVVHHTQLLSQLVADGRLRPAHPVDTAVTYHDPCYLGRHNRVFTPPREVLGSVPGLRFTEMERSRETSFCCGAGGARMWMEEPIGTRINETRTDQALDTGASVVAGACPFCISMLTDGVATRKQQGRAAEEVRVADVSELLLRSVRGDGTTPGTPQ</sequence>